<dbReference type="PANTHER" id="PTHR44591:SF3">
    <property type="entry name" value="RESPONSE REGULATORY DOMAIN-CONTAINING PROTEIN"/>
    <property type="match status" value="1"/>
</dbReference>
<feature type="modified residue" description="4-aspartylphosphate" evidence="2">
    <location>
        <position position="61"/>
    </location>
</feature>
<dbReference type="Proteomes" id="UP000253977">
    <property type="component" value="Unassembled WGS sequence"/>
</dbReference>
<evidence type="ECO:0000256" key="1">
    <source>
        <dbReference type="ARBA" id="ARBA00022553"/>
    </source>
</evidence>
<dbReference type="InterPro" id="IPR050595">
    <property type="entry name" value="Bact_response_regulator"/>
</dbReference>
<dbReference type="Gene3D" id="3.40.50.2300">
    <property type="match status" value="1"/>
</dbReference>
<evidence type="ECO:0000313" key="4">
    <source>
        <dbReference type="EMBL" id="RDD65086.1"/>
    </source>
</evidence>
<dbReference type="EMBL" id="QPMK01000015">
    <property type="protein sequence ID" value="RDD65086.1"/>
    <property type="molecule type" value="Genomic_DNA"/>
</dbReference>
<dbReference type="OrthoDB" id="582170at2"/>
<dbReference type="InterPro" id="IPR011006">
    <property type="entry name" value="CheY-like_superfamily"/>
</dbReference>
<dbReference type="SUPFAM" id="SSF52172">
    <property type="entry name" value="CheY-like"/>
    <property type="match status" value="1"/>
</dbReference>
<dbReference type="AlphaFoldDB" id="A0A369TQ46"/>
<dbReference type="Pfam" id="PF00072">
    <property type="entry name" value="Response_reg"/>
    <property type="match status" value="1"/>
</dbReference>
<keyword evidence="5" id="KW-1185">Reference proteome</keyword>
<proteinExistence type="predicted"/>
<dbReference type="GO" id="GO:0000160">
    <property type="term" value="P:phosphorelay signal transduction system"/>
    <property type="evidence" value="ECO:0007669"/>
    <property type="project" value="InterPro"/>
</dbReference>
<name>A0A369TQ46_9RHOB</name>
<sequence length="126" mass="13994">MTPPNPFTDLHVLYLEDEPLIAFDTADSLSELGFTNVKSVYKLKAAERAAEASRFDLAVLDINVDRKQTSLELGKALLDQGTRVVFASGNSYDAKRLRADGYLFLDKPFSQQQLRTVLEEALAARA</sequence>
<dbReference type="PROSITE" id="PS50110">
    <property type="entry name" value="RESPONSE_REGULATORY"/>
    <property type="match status" value="1"/>
</dbReference>
<keyword evidence="1 2" id="KW-0597">Phosphoprotein</keyword>
<reference evidence="4 5" key="1">
    <citation type="submission" date="2018-07" db="EMBL/GenBank/DDBJ databases">
        <title>Thalassococcus profundi sp. nov., a marine bacterium isolated from deep seawater of Okinawa Trough.</title>
        <authorList>
            <person name="Yu M."/>
        </authorList>
    </citation>
    <scope>NUCLEOTIDE SEQUENCE [LARGE SCALE GENOMIC DNA]</scope>
    <source>
        <strain evidence="4 5">WRAS1</strain>
    </source>
</reference>
<evidence type="ECO:0000259" key="3">
    <source>
        <dbReference type="PROSITE" id="PS50110"/>
    </source>
</evidence>
<dbReference type="SMART" id="SM00448">
    <property type="entry name" value="REC"/>
    <property type="match status" value="1"/>
</dbReference>
<dbReference type="PANTHER" id="PTHR44591">
    <property type="entry name" value="STRESS RESPONSE REGULATOR PROTEIN 1"/>
    <property type="match status" value="1"/>
</dbReference>
<feature type="domain" description="Response regulatory" evidence="3">
    <location>
        <begin position="11"/>
        <end position="122"/>
    </location>
</feature>
<accession>A0A369TQ46</accession>
<evidence type="ECO:0000256" key="2">
    <source>
        <dbReference type="PROSITE-ProRule" id="PRU00169"/>
    </source>
</evidence>
<gene>
    <name evidence="4" type="ORF">DU478_16775</name>
</gene>
<evidence type="ECO:0000313" key="5">
    <source>
        <dbReference type="Proteomes" id="UP000253977"/>
    </source>
</evidence>
<protein>
    <submittedName>
        <fullName evidence="4">Response regulator</fullName>
    </submittedName>
</protein>
<dbReference type="InterPro" id="IPR001789">
    <property type="entry name" value="Sig_transdc_resp-reg_receiver"/>
</dbReference>
<dbReference type="RefSeq" id="WP_114512122.1">
    <property type="nucleotide sequence ID" value="NZ_QPMK01000015.1"/>
</dbReference>
<organism evidence="4 5">
    <name type="scientific">Thalassococcus profundi</name>
    <dbReference type="NCBI Taxonomy" id="2282382"/>
    <lineage>
        <taxon>Bacteria</taxon>
        <taxon>Pseudomonadati</taxon>
        <taxon>Pseudomonadota</taxon>
        <taxon>Alphaproteobacteria</taxon>
        <taxon>Rhodobacterales</taxon>
        <taxon>Roseobacteraceae</taxon>
        <taxon>Thalassococcus</taxon>
    </lineage>
</organism>
<comment type="caution">
    <text evidence="4">The sequence shown here is derived from an EMBL/GenBank/DDBJ whole genome shotgun (WGS) entry which is preliminary data.</text>
</comment>